<dbReference type="Gene3D" id="3.90.730.10">
    <property type="entry name" value="Ribonuclease T2-like"/>
    <property type="match status" value="1"/>
</dbReference>
<dbReference type="PANTHER" id="PTHR11240">
    <property type="entry name" value="RIBONUCLEASE T2"/>
    <property type="match status" value="1"/>
</dbReference>
<sequence>MPKEVQIKADLKEYWPDLTEKLIAEFFWMREWNKHGIRSGLLQEDYFKLALKLFKVVRNYWEKELKIQEGSTINLAELDKKIEKIGVPQFKCNNYNKRQQLYEMRFNWTKGETFELNYDTSDCAQMISFPR</sequence>
<proteinExistence type="inferred from homology"/>
<dbReference type="OrthoDB" id="435754at2759"/>
<comment type="caution">
    <text evidence="3">The sequence shown here is derived from an EMBL/GenBank/DDBJ whole genome shotgun (WGS) entry which is preliminary data.</text>
</comment>
<evidence type="ECO:0000256" key="2">
    <source>
        <dbReference type="RuleBase" id="RU004328"/>
    </source>
</evidence>
<dbReference type="Proteomes" id="UP000554482">
    <property type="component" value="Unassembled WGS sequence"/>
</dbReference>
<dbReference type="InterPro" id="IPR036430">
    <property type="entry name" value="RNase_T2-like_sf"/>
</dbReference>
<evidence type="ECO:0000313" key="4">
    <source>
        <dbReference type="Proteomes" id="UP000554482"/>
    </source>
</evidence>
<dbReference type="InterPro" id="IPR001568">
    <property type="entry name" value="RNase_T2-like"/>
</dbReference>
<dbReference type="EMBL" id="JABWDY010004167">
    <property type="protein sequence ID" value="KAF5205364.1"/>
    <property type="molecule type" value="Genomic_DNA"/>
</dbReference>
<comment type="similarity">
    <text evidence="1 2">Belongs to the RNase T2 family.</text>
</comment>
<reference evidence="3 4" key="1">
    <citation type="submission" date="2020-06" db="EMBL/GenBank/DDBJ databases">
        <title>Transcriptomic and genomic resources for Thalictrum thalictroides and T. hernandezii: Facilitating candidate gene discovery in an emerging model plant lineage.</title>
        <authorList>
            <person name="Arias T."/>
            <person name="Riano-Pachon D.M."/>
            <person name="Di Stilio V.S."/>
        </authorList>
    </citation>
    <scope>NUCLEOTIDE SEQUENCE [LARGE SCALE GENOMIC DNA]</scope>
    <source>
        <strain evidence="4">cv. WT478/WT964</strain>
        <tissue evidence="3">Leaves</tissue>
    </source>
</reference>
<organism evidence="3 4">
    <name type="scientific">Thalictrum thalictroides</name>
    <name type="common">Rue-anemone</name>
    <name type="synonym">Anemone thalictroides</name>
    <dbReference type="NCBI Taxonomy" id="46969"/>
    <lineage>
        <taxon>Eukaryota</taxon>
        <taxon>Viridiplantae</taxon>
        <taxon>Streptophyta</taxon>
        <taxon>Embryophyta</taxon>
        <taxon>Tracheophyta</taxon>
        <taxon>Spermatophyta</taxon>
        <taxon>Magnoliopsida</taxon>
        <taxon>Ranunculales</taxon>
        <taxon>Ranunculaceae</taxon>
        <taxon>Thalictroideae</taxon>
        <taxon>Thalictrum</taxon>
    </lineage>
</organism>
<dbReference type="GO" id="GO:0003723">
    <property type="term" value="F:RNA binding"/>
    <property type="evidence" value="ECO:0007669"/>
    <property type="project" value="InterPro"/>
</dbReference>
<keyword evidence="4" id="KW-1185">Reference proteome</keyword>
<accession>A0A7J6X6P1</accession>
<dbReference type="SUPFAM" id="SSF55895">
    <property type="entry name" value="Ribonuclease Rh-like"/>
    <property type="match status" value="1"/>
</dbReference>
<name>A0A7J6X6P1_THATH</name>
<dbReference type="AlphaFoldDB" id="A0A7J6X6P1"/>
<gene>
    <name evidence="3" type="ORF">FRX31_005048</name>
</gene>
<protein>
    <submittedName>
        <fullName evidence="3">Uncharacterized protein</fullName>
    </submittedName>
</protein>
<dbReference type="GO" id="GO:0033897">
    <property type="term" value="F:ribonuclease T2 activity"/>
    <property type="evidence" value="ECO:0007669"/>
    <property type="project" value="InterPro"/>
</dbReference>
<dbReference type="Pfam" id="PF00445">
    <property type="entry name" value="Ribonuclease_T2"/>
    <property type="match status" value="1"/>
</dbReference>
<evidence type="ECO:0000256" key="1">
    <source>
        <dbReference type="ARBA" id="ARBA00007469"/>
    </source>
</evidence>
<dbReference type="PANTHER" id="PTHR11240:SF22">
    <property type="entry name" value="RIBONUCLEASE T2"/>
    <property type="match status" value="1"/>
</dbReference>
<evidence type="ECO:0000313" key="3">
    <source>
        <dbReference type="EMBL" id="KAF5205364.1"/>
    </source>
</evidence>